<evidence type="ECO:0000256" key="6">
    <source>
        <dbReference type="ARBA" id="ARBA00022842"/>
    </source>
</evidence>
<comment type="caution">
    <text evidence="8">The sequence shown here is derived from an EMBL/GenBank/DDBJ whole genome shotgun (WGS) entry which is preliminary data.</text>
</comment>
<protein>
    <recommendedName>
        <fullName evidence="4">Probable 2-phosphosulfolactate phosphatase</fullName>
        <ecNumber evidence="3">3.1.3.71</ecNumber>
    </recommendedName>
</protein>
<dbReference type="GO" id="GO:0000287">
    <property type="term" value="F:magnesium ion binding"/>
    <property type="evidence" value="ECO:0007669"/>
    <property type="project" value="InterPro"/>
</dbReference>
<gene>
    <name evidence="8" type="primary">comB</name>
    <name evidence="8" type="ORF">HOV93_42700</name>
</gene>
<dbReference type="EC" id="3.1.3.71" evidence="3"/>
<accession>A0A7V8V8X9</accession>
<comment type="similarity">
    <text evidence="2">Belongs to the ComB family.</text>
</comment>
<evidence type="ECO:0000256" key="1">
    <source>
        <dbReference type="ARBA" id="ARBA00001946"/>
    </source>
</evidence>
<evidence type="ECO:0000313" key="9">
    <source>
        <dbReference type="Proteomes" id="UP000551616"/>
    </source>
</evidence>
<dbReference type="EMBL" id="JABRWO010000012">
    <property type="protein sequence ID" value="MBA2117075.1"/>
    <property type="molecule type" value="Genomic_DNA"/>
</dbReference>
<keyword evidence="9" id="KW-1185">Reference proteome</keyword>
<dbReference type="Pfam" id="PF04029">
    <property type="entry name" value="2-ph_phosp"/>
    <property type="match status" value="1"/>
</dbReference>
<dbReference type="PANTHER" id="PTHR37311:SF1">
    <property type="entry name" value="2-PHOSPHOSULFOLACTATE PHOSPHATASE-RELATED"/>
    <property type="match status" value="1"/>
</dbReference>
<dbReference type="AlphaFoldDB" id="A0A7V8V8X9"/>
<proteinExistence type="inferred from homology"/>
<dbReference type="Proteomes" id="UP000551616">
    <property type="component" value="Unassembled WGS sequence"/>
</dbReference>
<dbReference type="SUPFAM" id="SSF142823">
    <property type="entry name" value="ComB-like"/>
    <property type="match status" value="1"/>
</dbReference>
<dbReference type="PANTHER" id="PTHR37311">
    <property type="entry name" value="2-PHOSPHOSULFOLACTATE PHOSPHATASE-RELATED"/>
    <property type="match status" value="1"/>
</dbReference>
<evidence type="ECO:0000256" key="4">
    <source>
        <dbReference type="ARBA" id="ARBA00021948"/>
    </source>
</evidence>
<reference evidence="8 9" key="1">
    <citation type="submission" date="2020-05" db="EMBL/GenBank/DDBJ databases">
        <title>Bremerella alba sp. nov., a novel planctomycete isolated from the surface of the macroalga Fucus spiralis.</title>
        <authorList>
            <person name="Godinho O."/>
            <person name="Botelho R."/>
            <person name="Albuquerque L."/>
            <person name="Wiegand S."/>
            <person name="Da Costa M.S."/>
            <person name="Lobo-Da-Cunha A."/>
            <person name="Jogler C."/>
            <person name="Lage O.M."/>
        </authorList>
    </citation>
    <scope>NUCLEOTIDE SEQUENCE [LARGE SCALE GENOMIC DNA]</scope>
    <source>
        <strain evidence="8 9">FF15</strain>
    </source>
</reference>
<dbReference type="InterPro" id="IPR005238">
    <property type="entry name" value="ComB-like"/>
</dbReference>
<dbReference type="GO" id="GO:0050545">
    <property type="term" value="F:sulfopyruvate decarboxylase activity"/>
    <property type="evidence" value="ECO:0007669"/>
    <property type="project" value="TreeGrafter"/>
</dbReference>
<dbReference type="Gene3D" id="3.90.1560.10">
    <property type="entry name" value="ComB-like"/>
    <property type="match status" value="1"/>
</dbReference>
<dbReference type="InterPro" id="IPR036702">
    <property type="entry name" value="ComB-like_sf"/>
</dbReference>
<comment type="cofactor">
    <cofactor evidence="1">
        <name>Mg(2+)</name>
        <dbReference type="ChEBI" id="CHEBI:18420"/>
    </cofactor>
</comment>
<name>A0A7V8V8X9_9BACT</name>
<organism evidence="8 9">
    <name type="scientific">Bremerella alba</name>
    <dbReference type="NCBI Taxonomy" id="980252"/>
    <lineage>
        <taxon>Bacteria</taxon>
        <taxon>Pseudomonadati</taxon>
        <taxon>Planctomycetota</taxon>
        <taxon>Planctomycetia</taxon>
        <taxon>Pirellulales</taxon>
        <taxon>Pirellulaceae</taxon>
        <taxon>Bremerella</taxon>
    </lineage>
</organism>
<evidence type="ECO:0000256" key="2">
    <source>
        <dbReference type="ARBA" id="ARBA00009997"/>
    </source>
</evidence>
<evidence type="ECO:0000256" key="7">
    <source>
        <dbReference type="ARBA" id="ARBA00033711"/>
    </source>
</evidence>
<dbReference type="RefSeq" id="WP_235990731.1">
    <property type="nucleotide sequence ID" value="NZ_JABRWO010000012.1"/>
</dbReference>
<comment type="catalytic activity">
    <reaction evidence="7">
        <text>(2R)-O-phospho-3-sulfolactate + H2O = (2R)-3-sulfolactate + phosphate</text>
        <dbReference type="Rhea" id="RHEA:23416"/>
        <dbReference type="ChEBI" id="CHEBI:15377"/>
        <dbReference type="ChEBI" id="CHEBI:15597"/>
        <dbReference type="ChEBI" id="CHEBI:43474"/>
        <dbReference type="ChEBI" id="CHEBI:58738"/>
        <dbReference type="EC" id="3.1.3.71"/>
    </reaction>
</comment>
<evidence type="ECO:0000256" key="3">
    <source>
        <dbReference type="ARBA" id="ARBA00012953"/>
    </source>
</evidence>
<dbReference type="FunFam" id="3.90.1560.10:FF:000001">
    <property type="entry name" value="Probable 2-phosphosulfolactate phosphatase"/>
    <property type="match status" value="1"/>
</dbReference>
<sequence>MKTKRIDVFLLPALIGETDLSGGAAVVIDVLRATTTITHAIAHQADCVVPLLTIDEAKGEGTKNPSALMGGERGGQKIDGFDLGNSPAEYPESVVGGKKILFTTTNGTKAMQACRTAAEIYIAGFVNLTAVCNKLADCPHIFVVCAGTAGEITREDVLLAGAIVDHLSTDATEPMQLNDQAQIAADAWLESKTELTTTTLADRLKQSRGGRNVLRLGQENDIDIAATLDKFDVVPMLNPKTWEIRDSRNSAP</sequence>
<evidence type="ECO:0000256" key="5">
    <source>
        <dbReference type="ARBA" id="ARBA00022801"/>
    </source>
</evidence>
<keyword evidence="5 8" id="KW-0378">Hydrolase</keyword>
<keyword evidence="6" id="KW-0460">Magnesium</keyword>
<evidence type="ECO:0000313" key="8">
    <source>
        <dbReference type="EMBL" id="MBA2117075.1"/>
    </source>
</evidence>
<dbReference type="GO" id="GO:0050532">
    <property type="term" value="F:2-phosphosulfolactate phosphatase activity"/>
    <property type="evidence" value="ECO:0007669"/>
    <property type="project" value="UniProtKB-EC"/>
</dbReference>